<name>A0ABT0EAU8_9GAMM</name>
<comment type="caution">
    <text evidence="5">The sequence shown here is derived from an EMBL/GenBank/DDBJ whole genome shotgun (WGS) entry which is preliminary data.</text>
</comment>
<dbReference type="GO" id="GO:0016746">
    <property type="term" value="F:acyltransferase activity"/>
    <property type="evidence" value="ECO:0007669"/>
    <property type="project" value="UniProtKB-KW"/>
</dbReference>
<comment type="similarity">
    <text evidence="1">Belongs to the acetyltransferase family. GNAT subfamily.</text>
</comment>
<evidence type="ECO:0000313" key="6">
    <source>
        <dbReference type="Proteomes" id="UP001165524"/>
    </source>
</evidence>
<dbReference type="Proteomes" id="UP001165524">
    <property type="component" value="Unassembled WGS sequence"/>
</dbReference>
<gene>
    <name evidence="5" type="ORF">MU846_14300</name>
</gene>
<reference evidence="5" key="1">
    <citation type="submission" date="2022-04" db="EMBL/GenBank/DDBJ databases">
        <title>Alcanivorax sp. CY1518 draft genome sequence.</title>
        <authorList>
            <person name="Zhao G."/>
            <person name="An M."/>
        </authorList>
    </citation>
    <scope>NUCLEOTIDE SEQUENCE</scope>
    <source>
        <strain evidence="5">CY1518</strain>
    </source>
</reference>
<dbReference type="InterPro" id="IPR016181">
    <property type="entry name" value="Acyl_CoA_acyltransferase"/>
</dbReference>
<protein>
    <submittedName>
        <fullName evidence="5">GNAT family N-acetyltransferase</fullName>
        <ecNumber evidence="5">2.3.1.-</ecNumber>
    </submittedName>
</protein>
<keyword evidence="4 5" id="KW-0012">Acyltransferase</keyword>
<dbReference type="PANTHER" id="PTHR36449">
    <property type="entry name" value="ACETYLTRANSFERASE-RELATED"/>
    <property type="match status" value="1"/>
</dbReference>
<dbReference type="RefSeq" id="WP_246953926.1">
    <property type="nucleotide sequence ID" value="NZ_JALKII010000019.1"/>
</dbReference>
<evidence type="ECO:0000313" key="5">
    <source>
        <dbReference type="EMBL" id="MCK0538877.1"/>
    </source>
</evidence>
<keyword evidence="3 5" id="KW-0808">Transferase</keyword>
<accession>A0ABT0EAU8</accession>
<evidence type="ECO:0000256" key="3">
    <source>
        <dbReference type="ARBA" id="ARBA00022679"/>
    </source>
</evidence>
<keyword evidence="2" id="KW-1277">Toxin-antitoxin system</keyword>
<dbReference type="EC" id="2.3.1.-" evidence="5"/>
<dbReference type="SUPFAM" id="SSF55729">
    <property type="entry name" value="Acyl-CoA N-acyltransferases (Nat)"/>
    <property type="match status" value="1"/>
</dbReference>
<dbReference type="Gene3D" id="3.40.630.30">
    <property type="match status" value="1"/>
</dbReference>
<evidence type="ECO:0000256" key="4">
    <source>
        <dbReference type="ARBA" id="ARBA00023315"/>
    </source>
</evidence>
<proteinExistence type="inferred from homology"/>
<dbReference type="EMBL" id="JALKII010000019">
    <property type="protein sequence ID" value="MCK0538877.1"/>
    <property type="molecule type" value="Genomic_DNA"/>
</dbReference>
<organism evidence="5 6">
    <name type="scientific">Alcanivorax quisquiliarum</name>
    <dbReference type="NCBI Taxonomy" id="2933565"/>
    <lineage>
        <taxon>Bacteria</taxon>
        <taxon>Pseudomonadati</taxon>
        <taxon>Pseudomonadota</taxon>
        <taxon>Gammaproteobacteria</taxon>
        <taxon>Oceanospirillales</taxon>
        <taxon>Alcanivoracaceae</taxon>
        <taxon>Alcanivorax</taxon>
    </lineage>
</organism>
<sequence>MPEAFNIEPFDRSQHDRSQFDCGVSSLNHYVTRQLSNDIRRNLARGYAAVSASDTETPRKMAGYYTLSSHSVDTELLPENLGRIPYSTAPAVLIGRLAVCKSFQGNQLGVQLVVSALRKSIALHDELGIQLVVVDPLGEDVVGFYQKFGFKEFGDGRLLLPIKTAKQALRAARKDTKKHKGAGTL</sequence>
<keyword evidence="6" id="KW-1185">Reference proteome</keyword>
<dbReference type="PANTHER" id="PTHR36449:SF1">
    <property type="entry name" value="ACETYLTRANSFERASE"/>
    <property type="match status" value="1"/>
</dbReference>
<evidence type="ECO:0000256" key="1">
    <source>
        <dbReference type="ARBA" id="ARBA00009342"/>
    </source>
</evidence>
<evidence type="ECO:0000256" key="2">
    <source>
        <dbReference type="ARBA" id="ARBA00022649"/>
    </source>
</evidence>